<dbReference type="InterPro" id="IPR027417">
    <property type="entry name" value="P-loop_NTPase"/>
</dbReference>
<dbReference type="EC" id="2.7.1.19" evidence="3"/>
<dbReference type="RefSeq" id="WP_270041466.1">
    <property type="nucleotide sequence ID" value="NZ_JAPDOD010000017.1"/>
</dbReference>
<evidence type="ECO:0000256" key="3">
    <source>
        <dbReference type="ARBA" id="ARBA00012042"/>
    </source>
</evidence>
<proteinExistence type="inferred from homology"/>
<accession>A0A9X3MSH7</accession>
<keyword evidence="4" id="KW-0602">Photosynthesis</keyword>
<dbReference type="InterPro" id="IPR006082">
    <property type="entry name" value="PRK"/>
</dbReference>
<dbReference type="PANTHER" id="PTHR10285">
    <property type="entry name" value="URIDINE KINASE"/>
    <property type="match status" value="1"/>
</dbReference>
<dbReference type="Proteomes" id="UP001149140">
    <property type="component" value="Unassembled WGS sequence"/>
</dbReference>
<name>A0A9X3MSH7_9ACTN</name>
<keyword evidence="7" id="KW-0547">Nucleotide-binding</keyword>
<organism evidence="13 14">
    <name type="scientific">Solirubrobacter ginsenosidimutans</name>
    <dbReference type="NCBI Taxonomy" id="490573"/>
    <lineage>
        <taxon>Bacteria</taxon>
        <taxon>Bacillati</taxon>
        <taxon>Actinomycetota</taxon>
        <taxon>Thermoleophilia</taxon>
        <taxon>Solirubrobacterales</taxon>
        <taxon>Solirubrobacteraceae</taxon>
        <taxon>Solirubrobacter</taxon>
    </lineage>
</organism>
<evidence type="ECO:0000256" key="9">
    <source>
        <dbReference type="ARBA" id="ARBA00022840"/>
    </source>
</evidence>
<evidence type="ECO:0000256" key="11">
    <source>
        <dbReference type="ARBA" id="ARBA00047663"/>
    </source>
</evidence>
<comment type="pathway">
    <text evidence="1">Carbohydrate biosynthesis; Calvin cycle.</text>
</comment>
<gene>
    <name evidence="13" type="ORF">OM076_18305</name>
</gene>
<evidence type="ECO:0000256" key="5">
    <source>
        <dbReference type="ARBA" id="ARBA00022567"/>
    </source>
</evidence>
<dbReference type="Gene3D" id="3.40.50.300">
    <property type="entry name" value="P-loop containing nucleotide triphosphate hydrolases"/>
    <property type="match status" value="1"/>
</dbReference>
<comment type="caution">
    <text evidence="13">The sequence shown here is derived from an EMBL/GenBank/DDBJ whole genome shotgun (WGS) entry which is preliminary data.</text>
</comment>
<dbReference type="GO" id="GO:0019253">
    <property type="term" value="P:reductive pentose-phosphate cycle"/>
    <property type="evidence" value="ECO:0007669"/>
    <property type="project" value="UniProtKB-KW"/>
</dbReference>
<evidence type="ECO:0000256" key="7">
    <source>
        <dbReference type="ARBA" id="ARBA00022741"/>
    </source>
</evidence>
<evidence type="ECO:0000256" key="8">
    <source>
        <dbReference type="ARBA" id="ARBA00022777"/>
    </source>
</evidence>
<evidence type="ECO:0000313" key="13">
    <source>
        <dbReference type="EMBL" id="MDA0162231.1"/>
    </source>
</evidence>
<evidence type="ECO:0000313" key="14">
    <source>
        <dbReference type="Proteomes" id="UP001149140"/>
    </source>
</evidence>
<keyword evidence="6 13" id="KW-0808">Transferase</keyword>
<dbReference type="EMBL" id="JAPDOD010000017">
    <property type="protein sequence ID" value="MDA0162231.1"/>
    <property type="molecule type" value="Genomic_DNA"/>
</dbReference>
<evidence type="ECO:0000256" key="6">
    <source>
        <dbReference type="ARBA" id="ARBA00022679"/>
    </source>
</evidence>
<evidence type="ECO:0000256" key="2">
    <source>
        <dbReference type="ARBA" id="ARBA00009719"/>
    </source>
</evidence>
<protein>
    <recommendedName>
        <fullName evidence="3">phosphoribulokinase</fullName>
        <ecNumber evidence="3">2.7.1.19</ecNumber>
    </recommendedName>
    <alternativeName>
        <fullName evidence="10">Phosphopentokinase</fullName>
    </alternativeName>
</protein>
<dbReference type="NCBIfam" id="NF005655">
    <property type="entry name" value="PRK07429.1"/>
    <property type="match status" value="1"/>
</dbReference>
<evidence type="ECO:0000259" key="12">
    <source>
        <dbReference type="Pfam" id="PF00485"/>
    </source>
</evidence>
<evidence type="ECO:0000256" key="4">
    <source>
        <dbReference type="ARBA" id="ARBA00022531"/>
    </source>
</evidence>
<evidence type="ECO:0000256" key="1">
    <source>
        <dbReference type="ARBA" id="ARBA00005215"/>
    </source>
</evidence>
<dbReference type="SUPFAM" id="SSF52540">
    <property type="entry name" value="P-loop containing nucleoside triphosphate hydrolases"/>
    <property type="match status" value="1"/>
</dbReference>
<feature type="domain" description="Phosphoribulokinase/uridine kinase" evidence="12">
    <location>
        <begin position="6"/>
        <end position="183"/>
    </location>
</feature>
<comment type="catalytic activity">
    <reaction evidence="11">
        <text>D-ribulose 5-phosphate + ATP = D-ribulose 1,5-bisphosphate + ADP + H(+)</text>
        <dbReference type="Rhea" id="RHEA:19365"/>
        <dbReference type="ChEBI" id="CHEBI:15378"/>
        <dbReference type="ChEBI" id="CHEBI:30616"/>
        <dbReference type="ChEBI" id="CHEBI:57870"/>
        <dbReference type="ChEBI" id="CHEBI:58121"/>
        <dbReference type="ChEBI" id="CHEBI:456216"/>
        <dbReference type="EC" id="2.7.1.19"/>
    </reaction>
</comment>
<reference evidence="13" key="1">
    <citation type="submission" date="2022-10" db="EMBL/GenBank/DDBJ databases">
        <title>The WGS of Solirubrobacter ginsenosidimutans DSM 21036.</title>
        <authorList>
            <person name="Jiang Z."/>
        </authorList>
    </citation>
    <scope>NUCLEOTIDE SEQUENCE</scope>
    <source>
        <strain evidence="13">DSM 21036</strain>
    </source>
</reference>
<dbReference type="GO" id="GO:0005524">
    <property type="term" value="F:ATP binding"/>
    <property type="evidence" value="ECO:0007669"/>
    <property type="project" value="UniProtKB-KW"/>
</dbReference>
<keyword evidence="14" id="KW-1185">Reference proteome</keyword>
<keyword evidence="9" id="KW-0067">ATP-binding</keyword>
<dbReference type="InterPro" id="IPR006083">
    <property type="entry name" value="PRK/URK"/>
</dbReference>
<evidence type="ECO:0000256" key="10">
    <source>
        <dbReference type="ARBA" id="ARBA00031382"/>
    </source>
</evidence>
<sequence>MPRPIILGVVGDSAAGKTTITRGLVRLLGEEHVTHIAADDYHRFDRRQRAEHAITPLHPACNYMDIMEQHFREVRAGRPILKPVYRHQDGTFGAPVYVTPRQFTIVEGLLGYHTEALREVFDVRVFLAPLEELRRKWKVDRDCSRRGYTTDQVLEELDRRESDSATFIRPQRRFADIVVCFVPGDHGQFDAEVTLGRGLVHPDLTPFVDGDQRGLTIVDAGTEHTLAISGGIDPGYAATIEEAIWDRMHFASHLRSERLGEFTVGTQLHRSESLALVQLLVLYHLVTARASVALGADGLRVAS</sequence>
<dbReference type="Pfam" id="PF00485">
    <property type="entry name" value="PRK"/>
    <property type="match status" value="1"/>
</dbReference>
<keyword evidence="5" id="KW-0113">Calvin cycle</keyword>
<dbReference type="GO" id="GO:0008974">
    <property type="term" value="F:phosphoribulokinase activity"/>
    <property type="evidence" value="ECO:0007669"/>
    <property type="project" value="UniProtKB-EC"/>
</dbReference>
<dbReference type="PRINTS" id="PR00478">
    <property type="entry name" value="PHRIBLKINASE"/>
</dbReference>
<dbReference type="AlphaFoldDB" id="A0A9X3MSH7"/>
<comment type="similarity">
    <text evidence="2">Belongs to the phosphoribulokinase family.</text>
</comment>
<keyword evidence="8" id="KW-0418">Kinase</keyword>